<organism evidence="1 2">
    <name type="scientific">Halteria grandinella</name>
    <dbReference type="NCBI Taxonomy" id="5974"/>
    <lineage>
        <taxon>Eukaryota</taxon>
        <taxon>Sar</taxon>
        <taxon>Alveolata</taxon>
        <taxon>Ciliophora</taxon>
        <taxon>Intramacronucleata</taxon>
        <taxon>Spirotrichea</taxon>
        <taxon>Stichotrichia</taxon>
        <taxon>Sporadotrichida</taxon>
        <taxon>Halteriidae</taxon>
        <taxon>Halteria</taxon>
    </lineage>
</organism>
<name>A0A8J8NCZ7_HALGN</name>
<sequence>MQQSAGGLQQTITEQSIKQLLAQPNNNYGIGIIFKKFAVLGACQQQEMVTKVVNYMTAELNELLEMRALREDNIQNNQKYQYFLRVLKRIAYGCPLIEISDRFFKLFMQYVTKQPASQTIQVAVEPDEISDFFKQENVLPLPIGLSENGSDVQRKESSLQLANVVDEFDKTEVNIEELLHRLFMQNARVYRHELLLVPWFPRYLQLFTESQEALGMSRTDDSLPPTQNFGGVFLALWGRGFLVD</sequence>
<dbReference type="Proteomes" id="UP000785679">
    <property type="component" value="Unassembled WGS sequence"/>
</dbReference>
<gene>
    <name evidence="1" type="ORF">FGO68_gene15403</name>
</gene>
<dbReference type="AlphaFoldDB" id="A0A8J8NCZ7"/>
<comment type="caution">
    <text evidence="1">The sequence shown here is derived from an EMBL/GenBank/DDBJ whole genome shotgun (WGS) entry which is preliminary data.</text>
</comment>
<evidence type="ECO:0000313" key="1">
    <source>
        <dbReference type="EMBL" id="TNV72419.1"/>
    </source>
</evidence>
<dbReference type="EMBL" id="RRYP01022461">
    <property type="protein sequence ID" value="TNV72419.1"/>
    <property type="molecule type" value="Genomic_DNA"/>
</dbReference>
<reference evidence="1" key="1">
    <citation type="submission" date="2019-06" db="EMBL/GenBank/DDBJ databases">
        <authorList>
            <person name="Zheng W."/>
        </authorList>
    </citation>
    <scope>NUCLEOTIDE SEQUENCE</scope>
    <source>
        <strain evidence="1">QDHG01</strain>
    </source>
</reference>
<accession>A0A8J8NCZ7</accession>
<protein>
    <submittedName>
        <fullName evidence="1">Uncharacterized protein</fullName>
    </submittedName>
</protein>
<proteinExistence type="predicted"/>
<keyword evidence="2" id="KW-1185">Reference proteome</keyword>
<evidence type="ECO:0000313" key="2">
    <source>
        <dbReference type="Proteomes" id="UP000785679"/>
    </source>
</evidence>